<evidence type="ECO:0000313" key="2">
    <source>
        <dbReference type="Proteomes" id="UP000291483"/>
    </source>
</evidence>
<protein>
    <recommendedName>
        <fullName evidence="3">Bacteriocin biosynthesis cyclodehydratase domain-containing protein</fullName>
    </recommendedName>
</protein>
<accession>A0A4V2GAJ9</accession>
<keyword evidence="2" id="KW-1185">Reference proteome</keyword>
<dbReference type="AlphaFoldDB" id="A0A4V2GAJ9"/>
<evidence type="ECO:0008006" key="3">
    <source>
        <dbReference type="Google" id="ProtNLM"/>
    </source>
</evidence>
<dbReference type="Proteomes" id="UP000291483">
    <property type="component" value="Unassembled WGS sequence"/>
</dbReference>
<sequence length="300" mass="31476">MTLRLDPRVPVVWRSPSSLQFGVDRPRLVLEQLGALDEVLISALRGGAPRERLLSLARQAGGDAAHVRALLDTLDAVLLPSTPMATRPPGHVLVDGTGPGAAAMLAELERVGVSTSPGPDAAAAEPALVILIAHYALPPRRYGHWLRADVPHLPIVFGDSGVRVGPLVLPGSGPCLFCIDLEHTDRDAAWPALASQLVDRIAPGETEQTARLAAVLSGELITAALSGAGSMVAVERWSTASVHIAVDAWISCDQHAPHPDCGCRALQDAPSRPENGSARVVRVDRRPSLPSSARVVALPG</sequence>
<reference evidence="1 2" key="1">
    <citation type="submission" date="2019-02" db="EMBL/GenBank/DDBJ databases">
        <title>Sequencing the genomes of 1000 actinobacteria strains.</title>
        <authorList>
            <person name="Klenk H.-P."/>
        </authorList>
    </citation>
    <scope>NUCLEOTIDE SEQUENCE [LARGE SCALE GENOMIC DNA]</scope>
    <source>
        <strain evidence="1 2">DSM 18319</strain>
    </source>
</reference>
<comment type="caution">
    <text evidence="1">The sequence shown here is derived from an EMBL/GenBank/DDBJ whole genome shotgun (WGS) entry which is preliminary data.</text>
</comment>
<dbReference type="Gene3D" id="3.40.50.720">
    <property type="entry name" value="NAD(P)-binding Rossmann-like Domain"/>
    <property type="match status" value="1"/>
</dbReference>
<dbReference type="EMBL" id="SHLC01000001">
    <property type="protein sequence ID" value="RZU64536.1"/>
    <property type="molecule type" value="Genomic_DNA"/>
</dbReference>
<evidence type="ECO:0000313" key="1">
    <source>
        <dbReference type="EMBL" id="RZU64536.1"/>
    </source>
</evidence>
<name>A0A4V2GAJ9_9MICO</name>
<gene>
    <name evidence="1" type="ORF">EV379_0833</name>
</gene>
<organism evidence="1 2">
    <name type="scientific">Microterricola gilva</name>
    <dbReference type="NCBI Taxonomy" id="393267"/>
    <lineage>
        <taxon>Bacteria</taxon>
        <taxon>Bacillati</taxon>
        <taxon>Actinomycetota</taxon>
        <taxon>Actinomycetes</taxon>
        <taxon>Micrococcales</taxon>
        <taxon>Microbacteriaceae</taxon>
        <taxon>Microterricola</taxon>
    </lineage>
</organism>
<proteinExistence type="predicted"/>